<feature type="domain" description="Tyrosine specific protein phosphatases" evidence="2">
    <location>
        <begin position="41"/>
        <end position="108"/>
    </location>
</feature>
<dbReference type="AlphaFoldDB" id="A0A7R9QFT3"/>
<dbReference type="GO" id="GO:0004725">
    <property type="term" value="F:protein tyrosine phosphatase activity"/>
    <property type="evidence" value="ECO:0007669"/>
    <property type="project" value="InterPro"/>
</dbReference>
<dbReference type="OrthoDB" id="6500727at2759"/>
<dbReference type="EMBL" id="OC884916">
    <property type="protein sequence ID" value="CAD7643978.1"/>
    <property type="molecule type" value="Genomic_DNA"/>
</dbReference>
<dbReference type="CDD" id="cd00047">
    <property type="entry name" value="PTPc"/>
    <property type="match status" value="1"/>
</dbReference>
<evidence type="ECO:0000259" key="2">
    <source>
        <dbReference type="PROSITE" id="PS50056"/>
    </source>
</evidence>
<dbReference type="EMBL" id="CAJPIZ010030341">
    <property type="protein sequence ID" value="CAG2119902.1"/>
    <property type="molecule type" value="Genomic_DNA"/>
</dbReference>
<dbReference type="GO" id="GO:0048666">
    <property type="term" value="P:neuron development"/>
    <property type="evidence" value="ECO:0007669"/>
    <property type="project" value="UniProtKB-ARBA"/>
</dbReference>
<evidence type="ECO:0000259" key="1">
    <source>
        <dbReference type="PROSITE" id="PS50055"/>
    </source>
</evidence>
<name>A0A7R9QFT3_9ACAR</name>
<dbReference type="Pfam" id="PF00102">
    <property type="entry name" value="Y_phosphatase"/>
    <property type="match status" value="1"/>
</dbReference>
<dbReference type="PANTHER" id="PTHR19134:SF553">
    <property type="entry name" value="TYROSINE-PROTEIN PHOSPHATASE 10D-RELATED"/>
    <property type="match status" value="1"/>
</dbReference>
<evidence type="ECO:0000313" key="3">
    <source>
        <dbReference type="EMBL" id="CAD7643978.1"/>
    </source>
</evidence>
<accession>A0A7R9QFT3</accession>
<dbReference type="InterPro" id="IPR050348">
    <property type="entry name" value="Protein-Tyr_Phosphatase"/>
</dbReference>
<dbReference type="SUPFAM" id="SSF52799">
    <property type="entry name" value="(Phosphotyrosine protein) phosphatases II"/>
    <property type="match status" value="1"/>
</dbReference>
<dbReference type="SMART" id="SM00404">
    <property type="entry name" value="PTPc_motif"/>
    <property type="match status" value="1"/>
</dbReference>
<dbReference type="PANTHER" id="PTHR19134">
    <property type="entry name" value="RECEPTOR-TYPE TYROSINE-PROTEIN PHOSPHATASE"/>
    <property type="match status" value="1"/>
</dbReference>
<evidence type="ECO:0000313" key="4">
    <source>
        <dbReference type="Proteomes" id="UP000759131"/>
    </source>
</evidence>
<sequence length="152" mass="16793">MAAKRKTHNKTATSDREVVVGEDVVADNGLVEGEGVVARSPILVHCSAGVGRSGTFIAVDRIMEMLKHCPDSGGGVQVPKDLTIDVFNTVCDMRRCRPNMVQTEDQYIYIYDCIKYFIDRLEGQTAGPTDVTDTSLCDIIEKGNYHFIKSFD</sequence>
<dbReference type="PRINTS" id="PR00700">
    <property type="entry name" value="PRTYPHPHTASE"/>
</dbReference>
<organism evidence="3">
    <name type="scientific">Medioppia subpectinata</name>
    <dbReference type="NCBI Taxonomy" id="1979941"/>
    <lineage>
        <taxon>Eukaryota</taxon>
        <taxon>Metazoa</taxon>
        <taxon>Ecdysozoa</taxon>
        <taxon>Arthropoda</taxon>
        <taxon>Chelicerata</taxon>
        <taxon>Arachnida</taxon>
        <taxon>Acari</taxon>
        <taxon>Acariformes</taxon>
        <taxon>Sarcoptiformes</taxon>
        <taxon>Oribatida</taxon>
        <taxon>Brachypylina</taxon>
        <taxon>Oppioidea</taxon>
        <taxon>Oppiidae</taxon>
        <taxon>Medioppia</taxon>
    </lineage>
</organism>
<dbReference type="Proteomes" id="UP000759131">
    <property type="component" value="Unassembled WGS sequence"/>
</dbReference>
<dbReference type="PROSITE" id="PS50056">
    <property type="entry name" value="TYR_PHOSPHATASE_2"/>
    <property type="match status" value="1"/>
</dbReference>
<dbReference type="InterPro" id="IPR000387">
    <property type="entry name" value="Tyr_Pase_dom"/>
</dbReference>
<dbReference type="InterPro" id="IPR003595">
    <property type="entry name" value="Tyr_Pase_cat"/>
</dbReference>
<gene>
    <name evidence="3" type="ORF">OSB1V03_LOCUS19849</name>
</gene>
<proteinExistence type="predicted"/>
<protein>
    <submittedName>
        <fullName evidence="3">Uncharacterized protein</fullName>
    </submittedName>
</protein>
<dbReference type="Gene3D" id="3.90.190.10">
    <property type="entry name" value="Protein tyrosine phosphatase superfamily"/>
    <property type="match status" value="1"/>
</dbReference>
<reference evidence="3" key="1">
    <citation type="submission" date="2020-11" db="EMBL/GenBank/DDBJ databases">
        <authorList>
            <person name="Tran Van P."/>
        </authorList>
    </citation>
    <scope>NUCLEOTIDE SEQUENCE</scope>
</reference>
<dbReference type="InterPro" id="IPR029021">
    <property type="entry name" value="Prot-tyrosine_phosphatase-like"/>
</dbReference>
<dbReference type="PROSITE" id="PS50055">
    <property type="entry name" value="TYR_PHOSPHATASE_PTP"/>
    <property type="match status" value="1"/>
</dbReference>
<keyword evidence="4" id="KW-1185">Reference proteome</keyword>
<dbReference type="InterPro" id="IPR000242">
    <property type="entry name" value="PTP_cat"/>
</dbReference>
<feature type="domain" description="Tyrosine-protein phosphatase" evidence="1">
    <location>
        <begin position="40"/>
        <end position="117"/>
    </location>
</feature>
<dbReference type="PROSITE" id="PS00383">
    <property type="entry name" value="TYR_PHOSPHATASE_1"/>
    <property type="match status" value="1"/>
</dbReference>
<dbReference type="InterPro" id="IPR016130">
    <property type="entry name" value="Tyr_Pase_AS"/>
</dbReference>